<keyword evidence="3" id="KW-1185">Reference proteome</keyword>
<sequence>MNHTDERHASWLELFFDLVVVVAVAQLAHRLHHPTWAVLALFAVLYYAVWSVWTSLTLYSNVEADRTRTRSMLIGMFCIAVMAAAAPHVADNLPGEPGTHDTAFVLAYVICRISASRSLQATGAVITAWPAAQLGIGLGPWIGSLFVDDPLWRYLLWGIGMALDVVFTVIQARNPERLVDEMRQHHARLQARELRRGGALRRIEAPAAAVLHTAHLGERLGLFVIIVLGEAVMQVVMAASGQEEWGQSLVLAALAGFGLIVCLWWLTLHYGLSAVPEAGEQGLKPYLLLPAHFVMTASITTVAAGLGLVAEHTEGHVPDGIRWLLCGGLAAYFAVSTLLGVFAKAGRRWILLWALPTVVAPLLAGLLAGPLPGWGLVALMLAIALWRVIYKPPAPAAGPVLPA</sequence>
<feature type="transmembrane region" description="Helical" evidence="1">
    <location>
        <begin position="71"/>
        <end position="90"/>
    </location>
</feature>
<keyword evidence="1" id="KW-0472">Membrane</keyword>
<comment type="caution">
    <text evidence="2">The sequence shown here is derived from an EMBL/GenBank/DDBJ whole genome shotgun (WGS) entry which is preliminary data.</text>
</comment>
<organism evidence="2 3">
    <name type="scientific">Nonomuraea mangrovi</name>
    <dbReference type="NCBI Taxonomy" id="2316207"/>
    <lineage>
        <taxon>Bacteria</taxon>
        <taxon>Bacillati</taxon>
        <taxon>Actinomycetota</taxon>
        <taxon>Actinomycetes</taxon>
        <taxon>Streptosporangiales</taxon>
        <taxon>Streptosporangiaceae</taxon>
        <taxon>Nonomuraea</taxon>
    </lineage>
</organism>
<feature type="transmembrane region" description="Helical" evidence="1">
    <location>
        <begin position="287"/>
        <end position="309"/>
    </location>
</feature>
<evidence type="ECO:0000256" key="1">
    <source>
        <dbReference type="SAM" id="Phobius"/>
    </source>
</evidence>
<feature type="transmembrane region" description="Helical" evidence="1">
    <location>
        <begin position="12"/>
        <end position="29"/>
    </location>
</feature>
<keyword evidence="1" id="KW-0812">Transmembrane</keyword>
<feature type="transmembrane region" description="Helical" evidence="1">
    <location>
        <begin position="154"/>
        <end position="172"/>
    </location>
</feature>
<name>A0ABW4SXT2_9ACTN</name>
<dbReference type="InterPro" id="IPR010640">
    <property type="entry name" value="Low_temperature_requirement_A"/>
</dbReference>
<evidence type="ECO:0000313" key="3">
    <source>
        <dbReference type="Proteomes" id="UP001597368"/>
    </source>
</evidence>
<feature type="transmembrane region" description="Helical" evidence="1">
    <location>
        <begin position="321"/>
        <end position="342"/>
    </location>
</feature>
<gene>
    <name evidence="2" type="ORF">ACFSKW_23600</name>
</gene>
<dbReference type="PANTHER" id="PTHR36840:SF1">
    <property type="entry name" value="BLL5714 PROTEIN"/>
    <property type="match status" value="1"/>
</dbReference>
<dbReference type="EMBL" id="JBHUFV010000033">
    <property type="protein sequence ID" value="MFD1934457.1"/>
    <property type="molecule type" value="Genomic_DNA"/>
</dbReference>
<dbReference type="Proteomes" id="UP001597368">
    <property type="component" value="Unassembled WGS sequence"/>
</dbReference>
<reference evidence="3" key="1">
    <citation type="journal article" date="2019" name="Int. J. Syst. Evol. Microbiol.">
        <title>The Global Catalogue of Microorganisms (GCM) 10K type strain sequencing project: providing services to taxonomists for standard genome sequencing and annotation.</title>
        <authorList>
            <consortium name="The Broad Institute Genomics Platform"/>
            <consortium name="The Broad Institute Genome Sequencing Center for Infectious Disease"/>
            <person name="Wu L."/>
            <person name="Ma J."/>
        </authorList>
    </citation>
    <scope>NUCLEOTIDE SEQUENCE [LARGE SCALE GENOMIC DNA]</scope>
    <source>
        <strain evidence="3">ICMP 6774ER</strain>
    </source>
</reference>
<dbReference type="PANTHER" id="PTHR36840">
    <property type="entry name" value="BLL5714 PROTEIN"/>
    <property type="match status" value="1"/>
</dbReference>
<proteinExistence type="predicted"/>
<feature type="transmembrane region" description="Helical" evidence="1">
    <location>
        <begin position="373"/>
        <end position="390"/>
    </location>
</feature>
<feature type="transmembrane region" description="Helical" evidence="1">
    <location>
        <begin position="245"/>
        <end position="266"/>
    </location>
</feature>
<dbReference type="RefSeq" id="WP_379574506.1">
    <property type="nucleotide sequence ID" value="NZ_JBHUFV010000033.1"/>
</dbReference>
<dbReference type="Pfam" id="PF06772">
    <property type="entry name" value="LtrA"/>
    <property type="match status" value="1"/>
</dbReference>
<accession>A0ABW4SXT2</accession>
<keyword evidence="1" id="KW-1133">Transmembrane helix</keyword>
<feature type="transmembrane region" description="Helical" evidence="1">
    <location>
        <begin position="35"/>
        <end position="59"/>
    </location>
</feature>
<feature type="transmembrane region" description="Helical" evidence="1">
    <location>
        <begin position="349"/>
        <end position="367"/>
    </location>
</feature>
<feature type="transmembrane region" description="Helical" evidence="1">
    <location>
        <begin position="220"/>
        <end position="239"/>
    </location>
</feature>
<protein>
    <submittedName>
        <fullName evidence="2">Low temperature requirement protein A</fullName>
    </submittedName>
</protein>
<evidence type="ECO:0000313" key="2">
    <source>
        <dbReference type="EMBL" id="MFD1934457.1"/>
    </source>
</evidence>